<evidence type="ECO:0000256" key="3">
    <source>
        <dbReference type="ARBA" id="ARBA00022525"/>
    </source>
</evidence>
<comment type="subcellular location">
    <subcellularLocation>
        <location evidence="1">Secreted</location>
    </subcellularLocation>
</comment>
<accession>A0A2C9M4F4</accession>
<dbReference type="VEuPathDB" id="VectorBase:BGLAX_039507"/>
<keyword evidence="3" id="KW-0964">Secreted</keyword>
<feature type="signal peptide" evidence="4">
    <location>
        <begin position="1"/>
        <end position="20"/>
    </location>
</feature>
<sequence>MFLCRIDLLVMLSVVSHVSGDATNSSLNVVHEWVQIEYDWPSDQIKDNYTRRGLYSPEKSHLSGIDVYKDDIYVTVLRMTPAVPSGLNKIVVKNGKSLLQPFPSLQDNELGNCASIQSPFSTLTDPNTGLMYVVDVGRTWRGPPNSYAPCPPKIMVYDLNDKATLIRSHELPESLAPKNESILNDLVLDYITRDGQVARYAYITDIGSVQIIVFDFLTNKSWSFRHDSMKPDEDRVINFNGVNNSELGYPVDGIAMDSSFQYVYYCAIGSRRLYQIPTSVLRDPNGDFAGHVRLLGKKVSNTDGMASGQNSIYYGALTLNAAYKWEKNKDVAEQQVPEGRVTLATQTVVAQDEIKLVFVDSLKVDTEGYLWFTSSRAQKFFTDTMDWTGASGSNYRINKVFVGDRSYLVKGTSVVVG</sequence>
<evidence type="ECO:0000256" key="2">
    <source>
        <dbReference type="ARBA" id="ARBA00009127"/>
    </source>
</evidence>
<dbReference type="Gene3D" id="2.120.10.30">
    <property type="entry name" value="TolB, C-terminal domain"/>
    <property type="match status" value="1"/>
</dbReference>
<gene>
    <name evidence="5" type="primary">106063081</name>
</gene>
<dbReference type="Proteomes" id="UP000076420">
    <property type="component" value="Unassembled WGS sequence"/>
</dbReference>
<evidence type="ECO:0000256" key="4">
    <source>
        <dbReference type="SAM" id="SignalP"/>
    </source>
</evidence>
<evidence type="ECO:0000313" key="6">
    <source>
        <dbReference type="Proteomes" id="UP000076420"/>
    </source>
</evidence>
<dbReference type="VEuPathDB" id="VectorBase:BGLB038408"/>
<dbReference type="RefSeq" id="XP_013076855.2">
    <property type="nucleotide sequence ID" value="XM_013221401.2"/>
</dbReference>
<dbReference type="EnsemblMetazoa" id="BGLB038408-RA">
    <property type="protein sequence ID" value="BGLB038408-PA"/>
    <property type="gene ID" value="BGLB038408"/>
</dbReference>
<dbReference type="AlphaFoldDB" id="A0A2C9M4F4"/>
<protein>
    <recommendedName>
        <fullName evidence="7">Bee-milk protein</fullName>
    </recommendedName>
</protein>
<dbReference type="GO" id="GO:0005576">
    <property type="term" value="C:extracellular region"/>
    <property type="evidence" value="ECO:0007669"/>
    <property type="project" value="UniProtKB-SubCell"/>
</dbReference>
<dbReference type="PANTHER" id="PTHR10009:SF18">
    <property type="entry name" value="PROTEIN YELLOW-LIKE PROTEIN"/>
    <property type="match status" value="1"/>
</dbReference>
<name>A0A2C9M4F4_BIOGL</name>
<dbReference type="SUPFAM" id="SSF63825">
    <property type="entry name" value="YWTD domain"/>
    <property type="match status" value="1"/>
</dbReference>
<proteinExistence type="inferred from homology"/>
<dbReference type="STRING" id="6526.A0A2C9M4F4"/>
<dbReference type="InterPro" id="IPR011042">
    <property type="entry name" value="6-blade_b-propeller_TolB-like"/>
</dbReference>
<organism evidence="5 6">
    <name type="scientific">Biomphalaria glabrata</name>
    <name type="common">Bloodfluke planorb</name>
    <name type="synonym">Freshwater snail</name>
    <dbReference type="NCBI Taxonomy" id="6526"/>
    <lineage>
        <taxon>Eukaryota</taxon>
        <taxon>Metazoa</taxon>
        <taxon>Spiralia</taxon>
        <taxon>Lophotrochozoa</taxon>
        <taxon>Mollusca</taxon>
        <taxon>Gastropoda</taxon>
        <taxon>Heterobranchia</taxon>
        <taxon>Euthyneura</taxon>
        <taxon>Panpulmonata</taxon>
        <taxon>Hygrophila</taxon>
        <taxon>Lymnaeoidea</taxon>
        <taxon>Planorbidae</taxon>
        <taxon>Biomphalaria</taxon>
    </lineage>
</organism>
<dbReference type="PANTHER" id="PTHR10009">
    <property type="entry name" value="PROTEIN YELLOW-RELATED"/>
    <property type="match status" value="1"/>
</dbReference>
<keyword evidence="4" id="KW-0732">Signal</keyword>
<dbReference type="Pfam" id="PF03022">
    <property type="entry name" value="MRJP"/>
    <property type="match status" value="1"/>
</dbReference>
<comment type="similarity">
    <text evidence="2">Belongs to the major royal jelly protein family.</text>
</comment>
<dbReference type="KEGG" id="bgt:106063081"/>
<dbReference type="OrthoDB" id="9977471at2759"/>
<reference evidence="5" key="1">
    <citation type="submission" date="2020-05" db="UniProtKB">
        <authorList>
            <consortium name="EnsemblMetazoa"/>
        </authorList>
    </citation>
    <scope>IDENTIFICATION</scope>
    <source>
        <strain evidence="5">BB02</strain>
    </source>
</reference>
<evidence type="ECO:0000256" key="1">
    <source>
        <dbReference type="ARBA" id="ARBA00004613"/>
    </source>
</evidence>
<dbReference type="InterPro" id="IPR017996">
    <property type="entry name" value="MRJP/yellow-related"/>
</dbReference>
<evidence type="ECO:0000313" key="5">
    <source>
        <dbReference type="EnsemblMetazoa" id="BGLB038408-PA"/>
    </source>
</evidence>
<evidence type="ECO:0008006" key="7">
    <source>
        <dbReference type="Google" id="ProtNLM"/>
    </source>
</evidence>
<feature type="chain" id="PRO_5012112695" description="Bee-milk protein" evidence="4">
    <location>
        <begin position="21"/>
        <end position="417"/>
    </location>
</feature>